<dbReference type="Proteomes" id="UP000032180">
    <property type="component" value="Chromosome 9"/>
</dbReference>
<dbReference type="Gramene" id="LPERR09G06460.1">
    <property type="protein sequence ID" value="LPERR09G06460.1"/>
    <property type="gene ID" value="LPERR09G06460"/>
</dbReference>
<reference evidence="2" key="2">
    <citation type="submission" date="2013-12" db="EMBL/GenBank/DDBJ databases">
        <authorList>
            <person name="Yu Y."/>
            <person name="Lee S."/>
            <person name="de Baynast K."/>
            <person name="Wissotski M."/>
            <person name="Liu L."/>
            <person name="Talag J."/>
            <person name="Goicoechea J."/>
            <person name="Angelova A."/>
            <person name="Jetty R."/>
            <person name="Kudrna D."/>
            <person name="Golser W."/>
            <person name="Rivera L."/>
            <person name="Zhang J."/>
            <person name="Wing R."/>
        </authorList>
    </citation>
    <scope>NUCLEOTIDE SEQUENCE</scope>
</reference>
<sequence>MASSLLRSATCELRRSIRRRSCPPRLFSPKILEGSRLLSIDAAGKAQSCNQNKASSTTTTPNAAQFQLHLENLLRSGCDLSIESIEKHFSKDQIMEFTRYLRKMRKQKERDYLSTLEKYSDTLEERSSLLRQIKDLLESGNRRSAQKYRLVKNGHY</sequence>
<dbReference type="AlphaFoldDB" id="A0A0D9XDG5"/>
<organism evidence="1 2">
    <name type="scientific">Leersia perrieri</name>
    <dbReference type="NCBI Taxonomy" id="77586"/>
    <lineage>
        <taxon>Eukaryota</taxon>
        <taxon>Viridiplantae</taxon>
        <taxon>Streptophyta</taxon>
        <taxon>Embryophyta</taxon>
        <taxon>Tracheophyta</taxon>
        <taxon>Spermatophyta</taxon>
        <taxon>Magnoliopsida</taxon>
        <taxon>Liliopsida</taxon>
        <taxon>Poales</taxon>
        <taxon>Poaceae</taxon>
        <taxon>BOP clade</taxon>
        <taxon>Oryzoideae</taxon>
        <taxon>Oryzeae</taxon>
        <taxon>Oryzinae</taxon>
        <taxon>Leersia</taxon>
    </lineage>
</organism>
<proteinExistence type="predicted"/>
<evidence type="ECO:0000313" key="1">
    <source>
        <dbReference type="EnsemblPlants" id="LPERR09G06460.1"/>
    </source>
</evidence>
<accession>A0A0D9XDG5</accession>
<name>A0A0D9XDG5_9ORYZ</name>
<evidence type="ECO:0000313" key="2">
    <source>
        <dbReference type="Proteomes" id="UP000032180"/>
    </source>
</evidence>
<dbReference type="EnsemblPlants" id="LPERR09G06460.1">
    <property type="protein sequence ID" value="LPERR09G06460.1"/>
    <property type="gene ID" value="LPERR09G06460"/>
</dbReference>
<keyword evidence="2" id="KW-1185">Reference proteome</keyword>
<dbReference type="HOGENOM" id="CLU_1621677_0_0_1"/>
<reference evidence="1" key="3">
    <citation type="submission" date="2015-04" db="UniProtKB">
        <authorList>
            <consortium name="EnsemblPlants"/>
        </authorList>
    </citation>
    <scope>IDENTIFICATION</scope>
</reference>
<reference evidence="1 2" key="1">
    <citation type="submission" date="2012-08" db="EMBL/GenBank/DDBJ databases">
        <title>Oryza genome evolution.</title>
        <authorList>
            <person name="Wing R.A."/>
        </authorList>
    </citation>
    <scope>NUCLEOTIDE SEQUENCE</scope>
</reference>
<protein>
    <submittedName>
        <fullName evidence="1">Uncharacterized protein</fullName>
    </submittedName>
</protein>